<proteinExistence type="predicted"/>
<sequence length="75" mass="8605">MAASSATEGQLRERQTTTPKKCVMLLTQGEQPYASWYPRYSASRLAVFFEALRRYEEAKGLLAVDEVEQLRIYAE</sequence>
<accession>A0ABT5PFE6</accession>
<organism evidence="1 2">
    <name type="scientific">Pseudomonas rubra</name>
    <dbReference type="NCBI Taxonomy" id="2942627"/>
    <lineage>
        <taxon>Bacteria</taxon>
        <taxon>Pseudomonadati</taxon>
        <taxon>Pseudomonadota</taxon>
        <taxon>Gammaproteobacteria</taxon>
        <taxon>Pseudomonadales</taxon>
        <taxon>Pseudomonadaceae</taxon>
        <taxon>Pseudomonas</taxon>
    </lineage>
</organism>
<protein>
    <submittedName>
        <fullName evidence="1">Uncharacterized protein</fullName>
    </submittedName>
</protein>
<keyword evidence="2" id="KW-1185">Reference proteome</keyword>
<name>A0ABT5PFE6_9PSED</name>
<dbReference type="EMBL" id="JAMDGZ010000066">
    <property type="protein sequence ID" value="MDD1016915.1"/>
    <property type="molecule type" value="Genomic_DNA"/>
</dbReference>
<gene>
    <name evidence="1" type="ORF">M5G17_24930</name>
</gene>
<evidence type="ECO:0000313" key="2">
    <source>
        <dbReference type="Proteomes" id="UP001148184"/>
    </source>
</evidence>
<dbReference type="Proteomes" id="UP001148184">
    <property type="component" value="Unassembled WGS sequence"/>
</dbReference>
<reference evidence="1 2" key="1">
    <citation type="submission" date="2022-05" db="EMBL/GenBank/DDBJ databases">
        <title>Novel Pseudomonas spp. Isolated from a Rainbow Trout Aquaculture Facility.</title>
        <authorList>
            <person name="Testerman T."/>
            <person name="Graf J."/>
        </authorList>
    </citation>
    <scope>NUCLEOTIDE SEQUENCE [LARGE SCALE GENOMIC DNA]</scope>
    <source>
        <strain evidence="1 2">ID1025</strain>
    </source>
</reference>
<comment type="caution">
    <text evidence="1">The sequence shown here is derived from an EMBL/GenBank/DDBJ whole genome shotgun (WGS) entry which is preliminary data.</text>
</comment>
<evidence type="ECO:0000313" key="1">
    <source>
        <dbReference type="EMBL" id="MDD1016915.1"/>
    </source>
</evidence>
<dbReference type="RefSeq" id="WP_273895528.1">
    <property type="nucleotide sequence ID" value="NZ_JAMDGP010000071.1"/>
</dbReference>